<comment type="subcellular location">
    <subcellularLocation>
        <location evidence="1">Secreted</location>
    </subcellularLocation>
</comment>
<dbReference type="SUPFAM" id="SSF57610">
    <property type="entry name" value="Thyroglobulin type-1 domain"/>
    <property type="match status" value="4"/>
</dbReference>
<dbReference type="PANTHER" id="PTHR12352:SF3">
    <property type="entry name" value="NIDOGEN-2"/>
    <property type="match status" value="1"/>
</dbReference>
<dbReference type="AlphaFoldDB" id="A0A6A4WXX7"/>
<evidence type="ECO:0000313" key="9">
    <source>
        <dbReference type="Proteomes" id="UP000440578"/>
    </source>
</evidence>
<keyword evidence="6" id="KW-0732">Signal</keyword>
<dbReference type="OrthoDB" id="6330377at2759"/>
<evidence type="ECO:0000256" key="2">
    <source>
        <dbReference type="ARBA" id="ARBA00022525"/>
    </source>
</evidence>
<dbReference type="InterPro" id="IPR051950">
    <property type="entry name" value="Dev_reg/Prot_inhib"/>
</dbReference>
<dbReference type="InterPro" id="IPR000716">
    <property type="entry name" value="Thyroglobulin_1"/>
</dbReference>
<evidence type="ECO:0000256" key="6">
    <source>
        <dbReference type="SAM" id="SignalP"/>
    </source>
</evidence>
<dbReference type="Gene3D" id="4.10.800.10">
    <property type="entry name" value="Thyroglobulin type-1"/>
    <property type="match status" value="2"/>
</dbReference>
<dbReference type="GO" id="GO:0007160">
    <property type="term" value="P:cell-matrix adhesion"/>
    <property type="evidence" value="ECO:0007669"/>
    <property type="project" value="TreeGrafter"/>
</dbReference>
<feature type="signal peptide" evidence="6">
    <location>
        <begin position="1"/>
        <end position="24"/>
    </location>
</feature>
<gene>
    <name evidence="8" type="primary">EQST_0</name>
    <name evidence="8" type="ORF">FJT64_001940</name>
</gene>
<dbReference type="Pfam" id="PF00086">
    <property type="entry name" value="Thyroglobulin_1"/>
    <property type="match status" value="2"/>
</dbReference>
<dbReference type="PANTHER" id="PTHR12352">
    <property type="entry name" value="SECRETED MODULAR CALCIUM-BINDING PROTEIN"/>
    <property type="match status" value="1"/>
</dbReference>
<dbReference type="InterPro" id="IPR036857">
    <property type="entry name" value="Thyroglobulin_1_sf"/>
</dbReference>
<feature type="domain" description="Thyroglobulin type-1" evidence="7">
    <location>
        <begin position="316"/>
        <end position="388"/>
    </location>
</feature>
<keyword evidence="4 5" id="KW-1015">Disulfide bond</keyword>
<accession>A0A6A4WXX7</accession>
<name>A0A6A4WXX7_AMPAM</name>
<evidence type="ECO:0000256" key="5">
    <source>
        <dbReference type="PROSITE-ProRule" id="PRU00500"/>
    </source>
</evidence>
<dbReference type="EMBL" id="VIIS01000292">
    <property type="protein sequence ID" value="KAF0310743.1"/>
    <property type="molecule type" value="Genomic_DNA"/>
</dbReference>
<comment type="caution">
    <text evidence="8">The sequence shown here is derived from an EMBL/GenBank/DDBJ whole genome shotgun (WGS) entry which is preliminary data.</text>
</comment>
<feature type="disulfide bond" evidence="5">
    <location>
        <begin position="175"/>
        <end position="194"/>
    </location>
</feature>
<dbReference type="Proteomes" id="UP000440578">
    <property type="component" value="Unassembled WGS sequence"/>
</dbReference>
<feature type="chain" id="PRO_5025677884" evidence="6">
    <location>
        <begin position="25"/>
        <end position="406"/>
    </location>
</feature>
<dbReference type="SMART" id="SM00211">
    <property type="entry name" value="TY"/>
    <property type="match status" value="3"/>
</dbReference>
<evidence type="ECO:0000259" key="7">
    <source>
        <dbReference type="PROSITE" id="PS51162"/>
    </source>
</evidence>
<dbReference type="PROSITE" id="PS51162">
    <property type="entry name" value="THYROGLOBULIN_1_2"/>
    <property type="match status" value="2"/>
</dbReference>
<evidence type="ECO:0000313" key="8">
    <source>
        <dbReference type="EMBL" id="KAF0310743.1"/>
    </source>
</evidence>
<sequence length="406" mass="43367">MAPPLALGVFLVATLAARAPPVAATGENFNCSGNVCDPVITPCCDDPDNGCPGDECSASQLRVAAGDACATSNVYHIGQLPSQICGPGLRCTRNNTGAYCAAIADTECAAARQAFAEAEKTILNPGQLDPACDSEGAYRAAQAMPGLTTSCYSKTGERLYGESGTTQAGDMGCLCSRLHHGELSVEGLQPRPHCLTNGNFDPLQCSNRTCFCVDKTNGTILSVIADRHFLDLLPCFNSSLHRSDYLKPCELAAERLANETAEWAAQGFTPLGLDPPHCDIGGYFDKVQETRTERYCVAPDGTDLGYRVPRRSDAADTTCSCARSSYHMQMAGQRTDLPQCCENGAFRAYQCRGLYCYCVDEHGQQTDDPAGAVTQNSISQLGCFNVTCPSIGENARPEQGYLLSYY</sequence>
<proteinExistence type="predicted"/>
<feature type="domain" description="Thyroglobulin type-1" evidence="7">
    <location>
        <begin position="172"/>
        <end position="235"/>
    </location>
</feature>
<evidence type="ECO:0000256" key="1">
    <source>
        <dbReference type="ARBA" id="ARBA00004613"/>
    </source>
</evidence>
<reference evidence="8 9" key="1">
    <citation type="submission" date="2019-07" db="EMBL/GenBank/DDBJ databases">
        <title>Draft genome assembly of a fouling barnacle, Amphibalanus amphitrite (Darwin, 1854): The first reference genome for Thecostraca.</title>
        <authorList>
            <person name="Kim W."/>
        </authorList>
    </citation>
    <scope>NUCLEOTIDE SEQUENCE [LARGE SCALE GENOMIC DNA]</scope>
    <source>
        <strain evidence="8">SNU_AA5</strain>
        <tissue evidence="8">Soma without cirri and trophi</tissue>
    </source>
</reference>
<protein>
    <submittedName>
        <fullName evidence="8">Equistatin</fullName>
    </submittedName>
</protein>
<keyword evidence="3" id="KW-0677">Repeat</keyword>
<comment type="caution">
    <text evidence="5">Lacks conserved residue(s) required for the propagation of feature annotation.</text>
</comment>
<keyword evidence="2" id="KW-0964">Secreted</keyword>
<evidence type="ECO:0000256" key="3">
    <source>
        <dbReference type="ARBA" id="ARBA00022737"/>
    </source>
</evidence>
<dbReference type="GO" id="GO:0005604">
    <property type="term" value="C:basement membrane"/>
    <property type="evidence" value="ECO:0007669"/>
    <property type="project" value="TreeGrafter"/>
</dbReference>
<keyword evidence="9" id="KW-1185">Reference proteome</keyword>
<dbReference type="GO" id="GO:0005615">
    <property type="term" value="C:extracellular space"/>
    <property type="evidence" value="ECO:0007669"/>
    <property type="project" value="TreeGrafter"/>
</dbReference>
<evidence type="ECO:0000256" key="4">
    <source>
        <dbReference type="ARBA" id="ARBA00023157"/>
    </source>
</evidence>
<organism evidence="8 9">
    <name type="scientific">Amphibalanus amphitrite</name>
    <name type="common">Striped barnacle</name>
    <name type="synonym">Balanus amphitrite</name>
    <dbReference type="NCBI Taxonomy" id="1232801"/>
    <lineage>
        <taxon>Eukaryota</taxon>
        <taxon>Metazoa</taxon>
        <taxon>Ecdysozoa</taxon>
        <taxon>Arthropoda</taxon>
        <taxon>Crustacea</taxon>
        <taxon>Multicrustacea</taxon>
        <taxon>Cirripedia</taxon>
        <taxon>Thoracica</taxon>
        <taxon>Thoracicalcarea</taxon>
        <taxon>Balanomorpha</taxon>
        <taxon>Balanoidea</taxon>
        <taxon>Balanidae</taxon>
        <taxon>Amphibalaninae</taxon>
        <taxon>Amphibalanus</taxon>
    </lineage>
</organism>